<dbReference type="EMBL" id="QTSX02002991">
    <property type="protein sequence ID" value="KAJ9072566.1"/>
    <property type="molecule type" value="Genomic_DNA"/>
</dbReference>
<evidence type="ECO:0000313" key="1">
    <source>
        <dbReference type="EMBL" id="KAJ9072566.1"/>
    </source>
</evidence>
<protein>
    <submittedName>
        <fullName evidence="1">Metalloprotease</fullName>
        <ecNumber evidence="1">3.4.24.56</ecNumber>
    </submittedName>
</protein>
<proteinExistence type="predicted"/>
<name>A0ACC2TDQ9_9FUNG</name>
<accession>A0ACC2TDQ9</accession>
<keyword evidence="1" id="KW-0482">Metalloprotease</keyword>
<keyword evidence="1" id="KW-0378">Hydrolase</keyword>
<dbReference type="EC" id="3.4.24.56" evidence="1"/>
<comment type="caution">
    <text evidence="1">The sequence shown here is derived from an EMBL/GenBank/DDBJ whole genome shotgun (WGS) entry which is preliminary data.</text>
</comment>
<sequence>MAQVTKVLISTHFFHQLRTIKQLGYIVEMSLTNQDHMGGLVGIIQGTQSPIYLESRIELFLFYFVQEIKAIPKEN</sequence>
<dbReference type="Proteomes" id="UP001165960">
    <property type="component" value="Unassembled WGS sequence"/>
</dbReference>
<keyword evidence="2" id="KW-1185">Reference proteome</keyword>
<reference evidence="1" key="1">
    <citation type="submission" date="2022-04" db="EMBL/GenBank/DDBJ databases">
        <title>Genome of the entomopathogenic fungus Entomophthora muscae.</title>
        <authorList>
            <person name="Elya C."/>
            <person name="Lovett B.R."/>
            <person name="Lee E."/>
            <person name="Macias A.M."/>
            <person name="Hajek A.E."/>
            <person name="De Bivort B.L."/>
            <person name="Kasson M.T."/>
            <person name="De Fine Licht H.H."/>
            <person name="Stajich J.E."/>
        </authorList>
    </citation>
    <scope>NUCLEOTIDE SEQUENCE</scope>
    <source>
        <strain evidence="1">Berkeley</strain>
    </source>
</reference>
<keyword evidence="1" id="KW-0645">Protease</keyword>
<organism evidence="1 2">
    <name type="scientific">Entomophthora muscae</name>
    <dbReference type="NCBI Taxonomy" id="34485"/>
    <lineage>
        <taxon>Eukaryota</taxon>
        <taxon>Fungi</taxon>
        <taxon>Fungi incertae sedis</taxon>
        <taxon>Zoopagomycota</taxon>
        <taxon>Entomophthoromycotina</taxon>
        <taxon>Entomophthoromycetes</taxon>
        <taxon>Entomophthorales</taxon>
        <taxon>Entomophthoraceae</taxon>
        <taxon>Entomophthora</taxon>
    </lineage>
</organism>
<gene>
    <name evidence="1" type="primary">STE23_54</name>
    <name evidence="1" type="ORF">DSO57_1026141</name>
</gene>
<evidence type="ECO:0000313" key="2">
    <source>
        <dbReference type="Proteomes" id="UP001165960"/>
    </source>
</evidence>